<dbReference type="PANTHER" id="PTHR12993">
    <property type="entry name" value="N-ACETYLGLUCOSAMINYL-PHOSPHATIDYLINOSITOL DE-N-ACETYLASE-RELATED"/>
    <property type="match status" value="1"/>
</dbReference>
<dbReference type="Gene3D" id="3.40.50.10320">
    <property type="entry name" value="LmbE-like"/>
    <property type="match status" value="1"/>
</dbReference>
<name>A0A9D8KHC7_9DELT</name>
<dbReference type="GO" id="GO:0016811">
    <property type="term" value="F:hydrolase activity, acting on carbon-nitrogen (but not peptide) bonds, in linear amides"/>
    <property type="evidence" value="ECO:0007669"/>
    <property type="project" value="TreeGrafter"/>
</dbReference>
<gene>
    <name evidence="1" type="ORF">JW984_14875</name>
</gene>
<evidence type="ECO:0000313" key="1">
    <source>
        <dbReference type="EMBL" id="MBN1574478.1"/>
    </source>
</evidence>
<dbReference type="InterPro" id="IPR003737">
    <property type="entry name" value="GlcNAc_PI_deacetylase-related"/>
</dbReference>
<reference evidence="1" key="1">
    <citation type="journal article" date="2021" name="Environ. Microbiol.">
        <title>Genomic characterization of three novel Desulfobacterota classes expand the metabolic and phylogenetic diversity of the phylum.</title>
        <authorList>
            <person name="Murphy C.L."/>
            <person name="Biggerstaff J."/>
            <person name="Eichhorn A."/>
            <person name="Ewing E."/>
            <person name="Shahan R."/>
            <person name="Soriano D."/>
            <person name="Stewart S."/>
            <person name="VanMol K."/>
            <person name="Walker R."/>
            <person name="Walters P."/>
            <person name="Elshahed M.S."/>
            <person name="Youssef N.H."/>
        </authorList>
    </citation>
    <scope>NUCLEOTIDE SEQUENCE</scope>
    <source>
        <strain evidence="1">Zod_Metabat.24</strain>
    </source>
</reference>
<dbReference type="PANTHER" id="PTHR12993:SF11">
    <property type="entry name" value="N-ACETYLGLUCOSAMINYL-PHOSPHATIDYLINOSITOL DE-N-ACETYLASE"/>
    <property type="match status" value="1"/>
</dbReference>
<dbReference type="Pfam" id="PF02585">
    <property type="entry name" value="PIG-L"/>
    <property type="match status" value="1"/>
</dbReference>
<dbReference type="SUPFAM" id="SSF102588">
    <property type="entry name" value="LmbE-like"/>
    <property type="match status" value="1"/>
</dbReference>
<proteinExistence type="predicted"/>
<comment type="caution">
    <text evidence="1">The sequence shown here is derived from an EMBL/GenBank/DDBJ whole genome shotgun (WGS) entry which is preliminary data.</text>
</comment>
<dbReference type="EMBL" id="JAFGIX010000080">
    <property type="protein sequence ID" value="MBN1574478.1"/>
    <property type="molecule type" value="Genomic_DNA"/>
</dbReference>
<organism evidence="1 2">
    <name type="scientific">Candidatus Zymogenus saltonus</name>
    <dbReference type="NCBI Taxonomy" id="2844893"/>
    <lineage>
        <taxon>Bacteria</taxon>
        <taxon>Deltaproteobacteria</taxon>
        <taxon>Candidatus Zymogenia</taxon>
        <taxon>Candidatus Zymogeniales</taxon>
        <taxon>Candidatus Zymogenaceae</taxon>
        <taxon>Candidatus Zymogenus</taxon>
    </lineage>
</organism>
<accession>A0A9D8KHC7</accession>
<reference evidence="1" key="2">
    <citation type="submission" date="2021-01" db="EMBL/GenBank/DDBJ databases">
        <authorList>
            <person name="Hahn C.R."/>
            <person name="Youssef N.H."/>
            <person name="Elshahed M."/>
        </authorList>
    </citation>
    <scope>NUCLEOTIDE SEQUENCE</scope>
    <source>
        <strain evidence="1">Zod_Metabat.24</strain>
    </source>
</reference>
<dbReference type="AlphaFoldDB" id="A0A9D8KHC7"/>
<dbReference type="Proteomes" id="UP000809273">
    <property type="component" value="Unassembled WGS sequence"/>
</dbReference>
<dbReference type="InterPro" id="IPR024078">
    <property type="entry name" value="LmbE-like_dom_sf"/>
</dbReference>
<protein>
    <submittedName>
        <fullName evidence="1">PIG-L family deacetylase</fullName>
    </submittedName>
</protein>
<sequence>MNILVLAAHPDDEVLGCGATIAKLADEKHDVFIAILGEGITSRYQDREKVDKSLLRGIQDCSRNAAGILNAKDVFFYDLPDNRFDTVPLLEVIKIIEDLAGKVEPDIVFTHHGGDLNIDHVIVHRATLTALRPVSKKVISRICSYEVPSSTEWAFNQFEPYFRPNMFVDVSNTLERKIEAIKAYDTEIRQFPHPRSPEALRSIANRWGSTAGLEAAEAFEIIRLVC</sequence>
<evidence type="ECO:0000313" key="2">
    <source>
        <dbReference type="Proteomes" id="UP000809273"/>
    </source>
</evidence>